<dbReference type="GO" id="GO:0005737">
    <property type="term" value="C:cytoplasm"/>
    <property type="evidence" value="ECO:0007669"/>
    <property type="project" value="TreeGrafter"/>
</dbReference>
<evidence type="ECO:0000256" key="2">
    <source>
        <dbReference type="ARBA" id="ARBA00022771"/>
    </source>
</evidence>
<evidence type="ECO:0000256" key="1">
    <source>
        <dbReference type="ARBA" id="ARBA00022723"/>
    </source>
</evidence>
<dbReference type="Proteomes" id="UP000245880">
    <property type="component" value="Unassembled WGS sequence"/>
</dbReference>
<dbReference type="InterPro" id="IPR002694">
    <property type="entry name" value="Znf_CHC2"/>
</dbReference>
<proteinExistence type="predicted"/>
<dbReference type="GO" id="GO:0008270">
    <property type="term" value="F:zinc ion binding"/>
    <property type="evidence" value="ECO:0007669"/>
    <property type="project" value="UniProtKB-KW"/>
</dbReference>
<dbReference type="PANTHER" id="PTHR30313:SF2">
    <property type="entry name" value="DNA PRIMASE"/>
    <property type="match status" value="1"/>
</dbReference>
<sequence>MEISQIKQRLNILEVLGHYSIKPDKNSRICCPFHDDKTPSMQVYEKTGTVYCFSGNCKTHGKSLDVIDFIMNKDGINKHEALKKAAGLVSPTLVSVAQVSVATPDRTPPDPEAVKENDPKDIATLITDFKSFELNLKQTQGAEYLDKRGLSWQLLRDKAGIIYTYPRNL</sequence>
<organism evidence="5 6">
    <name type="scientific">Dyadobacter jejuensis</name>
    <dbReference type="NCBI Taxonomy" id="1082580"/>
    <lineage>
        <taxon>Bacteria</taxon>
        <taxon>Pseudomonadati</taxon>
        <taxon>Bacteroidota</taxon>
        <taxon>Cytophagia</taxon>
        <taxon>Cytophagales</taxon>
        <taxon>Spirosomataceae</taxon>
        <taxon>Dyadobacter</taxon>
    </lineage>
</organism>
<protein>
    <submittedName>
        <fullName evidence="5">CHC2-type zinc finger protein</fullName>
    </submittedName>
</protein>
<dbReference type="SMART" id="SM00400">
    <property type="entry name" value="ZnF_CHCC"/>
    <property type="match status" value="1"/>
</dbReference>
<keyword evidence="3" id="KW-0862">Zinc</keyword>
<keyword evidence="1" id="KW-0479">Metal-binding</keyword>
<dbReference type="GO" id="GO:0006269">
    <property type="term" value="P:DNA replication, synthesis of primer"/>
    <property type="evidence" value="ECO:0007669"/>
    <property type="project" value="TreeGrafter"/>
</dbReference>
<evidence type="ECO:0000259" key="4">
    <source>
        <dbReference type="SMART" id="SM00400"/>
    </source>
</evidence>
<dbReference type="GO" id="GO:0003677">
    <property type="term" value="F:DNA binding"/>
    <property type="evidence" value="ECO:0007669"/>
    <property type="project" value="InterPro"/>
</dbReference>
<dbReference type="SUPFAM" id="SSF57783">
    <property type="entry name" value="Zinc beta-ribbon"/>
    <property type="match status" value="1"/>
</dbReference>
<accession>A0A316AMJ3</accession>
<evidence type="ECO:0000256" key="3">
    <source>
        <dbReference type="ARBA" id="ARBA00022833"/>
    </source>
</evidence>
<dbReference type="GO" id="GO:0003899">
    <property type="term" value="F:DNA-directed RNA polymerase activity"/>
    <property type="evidence" value="ECO:0007669"/>
    <property type="project" value="InterPro"/>
</dbReference>
<gene>
    <name evidence="5" type="ORF">CLV98_1384</name>
</gene>
<name>A0A316AMJ3_9BACT</name>
<dbReference type="Gene3D" id="3.90.580.10">
    <property type="entry name" value="Zinc finger, CHC2-type domain"/>
    <property type="match status" value="1"/>
</dbReference>
<comment type="caution">
    <text evidence="5">The sequence shown here is derived from an EMBL/GenBank/DDBJ whole genome shotgun (WGS) entry which is preliminary data.</text>
</comment>
<dbReference type="RefSeq" id="WP_109678454.1">
    <property type="nucleotide sequence ID" value="NZ_QGDT01000038.1"/>
</dbReference>
<evidence type="ECO:0000313" key="5">
    <source>
        <dbReference type="EMBL" id="PWJ51227.1"/>
    </source>
</evidence>
<dbReference type="InterPro" id="IPR050219">
    <property type="entry name" value="DnaG_primase"/>
</dbReference>
<dbReference type="OrthoDB" id="9804281at2"/>
<dbReference type="Pfam" id="PF01807">
    <property type="entry name" value="Zn_ribbon_DnaG"/>
    <property type="match status" value="1"/>
</dbReference>
<keyword evidence="6" id="KW-1185">Reference proteome</keyword>
<dbReference type="EMBL" id="QGDT01000038">
    <property type="protein sequence ID" value="PWJ51227.1"/>
    <property type="molecule type" value="Genomic_DNA"/>
</dbReference>
<evidence type="ECO:0000313" key="6">
    <source>
        <dbReference type="Proteomes" id="UP000245880"/>
    </source>
</evidence>
<dbReference type="InterPro" id="IPR036977">
    <property type="entry name" value="DNA_primase_Znf_CHC2"/>
</dbReference>
<dbReference type="AlphaFoldDB" id="A0A316AMJ3"/>
<feature type="domain" description="Zinc finger CHC2-type" evidence="4">
    <location>
        <begin position="30"/>
        <end position="86"/>
    </location>
</feature>
<dbReference type="PANTHER" id="PTHR30313">
    <property type="entry name" value="DNA PRIMASE"/>
    <property type="match status" value="1"/>
</dbReference>
<keyword evidence="2" id="KW-0863">Zinc-finger</keyword>
<reference evidence="5 6" key="1">
    <citation type="submission" date="2018-03" db="EMBL/GenBank/DDBJ databases">
        <title>Genomic Encyclopedia of Archaeal and Bacterial Type Strains, Phase II (KMG-II): from individual species to whole genera.</title>
        <authorList>
            <person name="Goeker M."/>
        </authorList>
    </citation>
    <scope>NUCLEOTIDE SEQUENCE [LARGE SCALE GENOMIC DNA]</scope>
    <source>
        <strain evidence="5 6">DSM 100346</strain>
    </source>
</reference>